<accession>W7TFL6</accession>
<proteinExistence type="inferred from homology"/>
<feature type="domain" description="TauD/TfdA-like" evidence="6">
    <location>
        <begin position="79"/>
        <end position="335"/>
    </location>
</feature>
<evidence type="ECO:0000256" key="2">
    <source>
        <dbReference type="ARBA" id="ARBA00022723"/>
    </source>
</evidence>
<dbReference type="InterPro" id="IPR003819">
    <property type="entry name" value="TauD/TfdA-like"/>
</dbReference>
<evidence type="ECO:0000256" key="4">
    <source>
        <dbReference type="ARBA" id="ARBA00023002"/>
    </source>
</evidence>
<dbReference type="PANTHER" id="PTHR30468:SF1">
    <property type="entry name" value="ALPHA-KETOGLUTARATE-DEPENDENT SULFONATE DIOXYGENASE"/>
    <property type="match status" value="1"/>
</dbReference>
<dbReference type="EMBL" id="AZIL01000830">
    <property type="protein sequence ID" value="EWM25825.1"/>
    <property type="molecule type" value="Genomic_DNA"/>
</dbReference>
<dbReference type="PANTHER" id="PTHR30468">
    <property type="entry name" value="ALPHA-KETOGLUTARATE-DEPENDENT SULFONATE DIOXYGENASE"/>
    <property type="match status" value="1"/>
</dbReference>
<dbReference type="GO" id="GO:0046872">
    <property type="term" value="F:metal ion binding"/>
    <property type="evidence" value="ECO:0007669"/>
    <property type="project" value="UniProtKB-KW"/>
</dbReference>
<dbReference type="GO" id="GO:0005737">
    <property type="term" value="C:cytoplasm"/>
    <property type="evidence" value="ECO:0007669"/>
    <property type="project" value="TreeGrafter"/>
</dbReference>
<comment type="caution">
    <text evidence="7">The sequence shown here is derived from an EMBL/GenBank/DDBJ whole genome shotgun (WGS) entry which is preliminary data.</text>
</comment>
<keyword evidence="4" id="KW-0560">Oxidoreductase</keyword>
<evidence type="ECO:0000313" key="7">
    <source>
        <dbReference type="EMBL" id="EWM25825.1"/>
    </source>
</evidence>
<evidence type="ECO:0000313" key="8">
    <source>
        <dbReference type="Proteomes" id="UP000019335"/>
    </source>
</evidence>
<keyword evidence="3 7" id="KW-0223">Dioxygenase</keyword>
<keyword evidence="5" id="KW-0408">Iron</keyword>
<dbReference type="Pfam" id="PF02668">
    <property type="entry name" value="TauD"/>
    <property type="match status" value="1"/>
</dbReference>
<reference evidence="7 8" key="1">
    <citation type="journal article" date="2014" name="Mol. Plant">
        <title>Chromosome Scale Genome Assembly and Transcriptome Profiling of Nannochloropsis gaditana in Nitrogen Depletion.</title>
        <authorList>
            <person name="Corteggiani Carpinelli E."/>
            <person name="Telatin A."/>
            <person name="Vitulo N."/>
            <person name="Forcato C."/>
            <person name="D'Angelo M."/>
            <person name="Schiavon R."/>
            <person name="Vezzi A."/>
            <person name="Giacometti G.M."/>
            <person name="Morosinotto T."/>
            <person name="Valle G."/>
        </authorList>
    </citation>
    <scope>NUCLEOTIDE SEQUENCE [LARGE SCALE GENOMIC DNA]</scope>
    <source>
        <strain evidence="7 8">B-31</strain>
    </source>
</reference>
<evidence type="ECO:0000256" key="5">
    <source>
        <dbReference type="ARBA" id="ARBA00023004"/>
    </source>
</evidence>
<keyword evidence="2" id="KW-0479">Metal-binding</keyword>
<evidence type="ECO:0000259" key="6">
    <source>
        <dbReference type="Pfam" id="PF02668"/>
    </source>
</evidence>
<dbReference type="OrthoDB" id="10257314at2759"/>
<organism evidence="7 8">
    <name type="scientific">Nannochloropsis gaditana</name>
    <dbReference type="NCBI Taxonomy" id="72520"/>
    <lineage>
        <taxon>Eukaryota</taxon>
        <taxon>Sar</taxon>
        <taxon>Stramenopiles</taxon>
        <taxon>Ochrophyta</taxon>
        <taxon>Eustigmatophyceae</taxon>
        <taxon>Eustigmatales</taxon>
        <taxon>Monodopsidaceae</taxon>
        <taxon>Nannochloropsis</taxon>
    </lineage>
</organism>
<name>W7TFL6_9STRA</name>
<dbReference type="InterPro" id="IPR051323">
    <property type="entry name" value="AtsK-like"/>
</dbReference>
<dbReference type="InterPro" id="IPR042098">
    <property type="entry name" value="TauD-like_sf"/>
</dbReference>
<dbReference type="AlphaFoldDB" id="W7TFL6"/>
<comment type="similarity">
    <text evidence="1">Belongs to the TfdA dioxygenase family.</text>
</comment>
<keyword evidence="8" id="KW-1185">Reference proteome</keyword>
<dbReference type="Gene3D" id="3.60.130.10">
    <property type="entry name" value="Clavaminate synthase-like"/>
    <property type="match status" value="1"/>
</dbReference>
<evidence type="ECO:0000256" key="1">
    <source>
        <dbReference type="ARBA" id="ARBA00005896"/>
    </source>
</evidence>
<evidence type="ECO:0000256" key="3">
    <source>
        <dbReference type="ARBA" id="ARBA00022964"/>
    </source>
</evidence>
<gene>
    <name evidence="7" type="ORF">Naga_100021g64</name>
</gene>
<sequence length="343" mass="38889">MCPLLGDHSRQKIMQLLVSHNRQISSWSLRTRHRSVTQAQGIRLELNSVPLSSSPRPSTASLSAMPCSASWTEAKAFHLRPLTGALGAELTGIDLKALVANSRAIYEIKEAFHEYSVLVFRNQACLSAKDLLRIAEFFGEVEARPVVKAQYGLPMVHDLIREKGTLGHYGEVWHQDCSYMHHPPLGALLYGMEVPAYGNDTVFCDMSLALKTLSPAFVDLLKPLRAVHSAYKMVKKDPSVASLAYDEVEHPVVRRHPDTGELSLFVNPFFTKHLAGMTEEESRPILEHLFEIMTRAELQCRVRWERDTLVVWDNRCVAHQAIRDNTRERRVMRRVEIRGDMPV</sequence>
<dbReference type="Proteomes" id="UP000019335">
    <property type="component" value="Chromosome 10"/>
</dbReference>
<dbReference type="GO" id="GO:0016706">
    <property type="term" value="F:2-oxoglutarate-dependent dioxygenase activity"/>
    <property type="evidence" value="ECO:0007669"/>
    <property type="project" value="TreeGrafter"/>
</dbReference>
<protein>
    <submittedName>
        <fullName evidence="7">Alpha-ketoglutarate-dependent taurine dioxygenase</fullName>
    </submittedName>
</protein>
<dbReference type="SUPFAM" id="SSF51197">
    <property type="entry name" value="Clavaminate synthase-like"/>
    <property type="match status" value="1"/>
</dbReference>